<dbReference type="AlphaFoldDB" id="A0A085LIB4"/>
<dbReference type="Proteomes" id="UP000030764">
    <property type="component" value="Unassembled WGS sequence"/>
</dbReference>
<keyword evidence="2" id="KW-1185">Reference proteome</keyword>
<reference evidence="1 2" key="1">
    <citation type="journal article" date="2014" name="Nat. Genet.">
        <title>Genome and transcriptome of the porcine whipworm Trichuris suis.</title>
        <authorList>
            <person name="Jex A.R."/>
            <person name="Nejsum P."/>
            <person name="Schwarz E.M."/>
            <person name="Hu L."/>
            <person name="Young N.D."/>
            <person name="Hall R.S."/>
            <person name="Korhonen P.K."/>
            <person name="Liao S."/>
            <person name="Thamsborg S."/>
            <person name="Xia J."/>
            <person name="Xu P."/>
            <person name="Wang S."/>
            <person name="Scheerlinck J.P."/>
            <person name="Hofmann A."/>
            <person name="Sternberg P.W."/>
            <person name="Wang J."/>
            <person name="Gasser R.B."/>
        </authorList>
    </citation>
    <scope>NUCLEOTIDE SEQUENCE [LARGE SCALE GENOMIC DNA]</scope>
    <source>
        <strain evidence="1">DCEP-RM93M</strain>
    </source>
</reference>
<feature type="non-terminal residue" evidence="1">
    <location>
        <position position="1"/>
    </location>
</feature>
<proteinExistence type="predicted"/>
<dbReference type="EMBL" id="KL365365">
    <property type="protein sequence ID" value="KFD44710.1"/>
    <property type="molecule type" value="Genomic_DNA"/>
</dbReference>
<accession>A0A085LIB4</accession>
<sequence length="40" mass="4754">GCCFVFFFAIQTFDQPSRTTKEWTTRQRIIVMSIVISYTM</sequence>
<evidence type="ECO:0000313" key="1">
    <source>
        <dbReference type="EMBL" id="KFD44710.1"/>
    </source>
</evidence>
<organism evidence="1 2">
    <name type="scientific">Trichuris suis</name>
    <name type="common">pig whipworm</name>
    <dbReference type="NCBI Taxonomy" id="68888"/>
    <lineage>
        <taxon>Eukaryota</taxon>
        <taxon>Metazoa</taxon>
        <taxon>Ecdysozoa</taxon>
        <taxon>Nematoda</taxon>
        <taxon>Enoplea</taxon>
        <taxon>Dorylaimia</taxon>
        <taxon>Trichinellida</taxon>
        <taxon>Trichuridae</taxon>
        <taxon>Trichuris</taxon>
    </lineage>
</organism>
<feature type="non-terminal residue" evidence="1">
    <location>
        <position position="40"/>
    </location>
</feature>
<evidence type="ECO:0000313" key="2">
    <source>
        <dbReference type="Proteomes" id="UP000030764"/>
    </source>
</evidence>
<gene>
    <name evidence="1" type="ORF">M513_14413</name>
</gene>
<protein>
    <submittedName>
        <fullName evidence="1">Uncharacterized protein</fullName>
    </submittedName>
</protein>
<name>A0A085LIB4_9BILA</name>